<proteinExistence type="predicted"/>
<feature type="region of interest" description="Disordered" evidence="1">
    <location>
        <begin position="1"/>
        <end position="21"/>
    </location>
</feature>
<evidence type="ECO:0000313" key="3">
    <source>
        <dbReference type="Proteomes" id="UP000054564"/>
    </source>
</evidence>
<evidence type="ECO:0000313" key="2">
    <source>
        <dbReference type="EMBL" id="KNE95228.1"/>
    </source>
</evidence>
<dbReference type="OrthoDB" id="2851338at2759"/>
<protein>
    <recommendedName>
        <fullName evidence="4">EthD domain-containing protein</fullName>
    </recommendedName>
</protein>
<dbReference type="Proteomes" id="UP000054564">
    <property type="component" value="Unassembled WGS sequence"/>
</dbReference>
<evidence type="ECO:0000256" key="1">
    <source>
        <dbReference type="SAM" id="MobiDB-lite"/>
    </source>
</evidence>
<gene>
    <name evidence="2" type="ORF">PSTG_11492</name>
</gene>
<name>A0A0L0V7H7_9BASI</name>
<dbReference type="STRING" id="1165861.A0A0L0V7H7"/>
<sequence>MELAQASTISPSPSDQSEEALPVDEVKHEAILVVLSEPGEAVELKEFNGWYDQEHVPLRMSRFPEFLTGARYEAIDGQKPSFAAIYEISSLELFEQPRYQDLRTNRSVREAELFTRIGTIDRRTYRLKRSFPPSNEPTYCPHILTVEVAEPSSQLSSEMESFDGWRKTQLVEIVDSSIVGRLQSASNSSSRVAQNLFIFEFTTQDYEKSKQLAEMVENSKFNQTAIRQWKLCRGWKNSSTRN</sequence>
<accession>A0A0L0V7H7</accession>
<dbReference type="AlphaFoldDB" id="A0A0L0V7H7"/>
<evidence type="ECO:0008006" key="4">
    <source>
        <dbReference type="Google" id="ProtNLM"/>
    </source>
</evidence>
<dbReference type="EMBL" id="AJIL01000101">
    <property type="protein sequence ID" value="KNE95228.1"/>
    <property type="molecule type" value="Genomic_DNA"/>
</dbReference>
<keyword evidence="3" id="KW-1185">Reference proteome</keyword>
<feature type="compositionally biased region" description="Polar residues" evidence="1">
    <location>
        <begin position="1"/>
        <end position="15"/>
    </location>
</feature>
<comment type="caution">
    <text evidence="2">The sequence shown here is derived from an EMBL/GenBank/DDBJ whole genome shotgun (WGS) entry which is preliminary data.</text>
</comment>
<reference evidence="3" key="1">
    <citation type="submission" date="2014-03" db="EMBL/GenBank/DDBJ databases">
        <title>The Genome Sequence of Puccinia striiformis f. sp. tritici PST-78.</title>
        <authorList>
            <consortium name="The Broad Institute Genome Sequencing Platform"/>
            <person name="Cuomo C."/>
            <person name="Hulbert S."/>
            <person name="Chen X."/>
            <person name="Walker B."/>
            <person name="Young S.K."/>
            <person name="Zeng Q."/>
            <person name="Gargeya S."/>
            <person name="Fitzgerald M."/>
            <person name="Haas B."/>
            <person name="Abouelleil A."/>
            <person name="Alvarado L."/>
            <person name="Arachchi H.M."/>
            <person name="Berlin A.M."/>
            <person name="Chapman S.B."/>
            <person name="Goldberg J."/>
            <person name="Griggs A."/>
            <person name="Gujja S."/>
            <person name="Hansen M."/>
            <person name="Howarth C."/>
            <person name="Imamovic A."/>
            <person name="Larimer J."/>
            <person name="McCowan C."/>
            <person name="Montmayeur A."/>
            <person name="Murphy C."/>
            <person name="Neiman D."/>
            <person name="Pearson M."/>
            <person name="Priest M."/>
            <person name="Roberts A."/>
            <person name="Saif S."/>
            <person name="Shea T."/>
            <person name="Sisk P."/>
            <person name="Sykes S."/>
            <person name="Wortman J."/>
            <person name="Nusbaum C."/>
            <person name="Birren B."/>
        </authorList>
    </citation>
    <scope>NUCLEOTIDE SEQUENCE [LARGE SCALE GENOMIC DNA]</scope>
    <source>
        <strain evidence="3">race PST-78</strain>
    </source>
</reference>
<organism evidence="2 3">
    <name type="scientific">Puccinia striiformis f. sp. tritici PST-78</name>
    <dbReference type="NCBI Taxonomy" id="1165861"/>
    <lineage>
        <taxon>Eukaryota</taxon>
        <taxon>Fungi</taxon>
        <taxon>Dikarya</taxon>
        <taxon>Basidiomycota</taxon>
        <taxon>Pucciniomycotina</taxon>
        <taxon>Pucciniomycetes</taxon>
        <taxon>Pucciniales</taxon>
        <taxon>Pucciniaceae</taxon>
        <taxon>Puccinia</taxon>
    </lineage>
</organism>